<evidence type="ECO:0000256" key="2">
    <source>
        <dbReference type="ARBA" id="ARBA00022475"/>
    </source>
</evidence>
<dbReference type="OrthoDB" id="368246at2"/>
<evidence type="ECO:0000313" key="8">
    <source>
        <dbReference type="Proteomes" id="UP000240042"/>
    </source>
</evidence>
<feature type="transmembrane region" description="Helical" evidence="6">
    <location>
        <begin position="133"/>
        <end position="154"/>
    </location>
</feature>
<dbReference type="GO" id="GO:0005886">
    <property type="term" value="C:plasma membrane"/>
    <property type="evidence" value="ECO:0007669"/>
    <property type="project" value="UniProtKB-SubCell"/>
</dbReference>
<organism evidence="7 8">
    <name type="scientific">Brevinema andersonii</name>
    <dbReference type="NCBI Taxonomy" id="34097"/>
    <lineage>
        <taxon>Bacteria</taxon>
        <taxon>Pseudomonadati</taxon>
        <taxon>Spirochaetota</taxon>
        <taxon>Spirochaetia</taxon>
        <taxon>Brevinematales</taxon>
        <taxon>Brevinemataceae</taxon>
        <taxon>Brevinema</taxon>
    </lineage>
</organism>
<feature type="transmembrane region" description="Helical" evidence="6">
    <location>
        <begin position="103"/>
        <end position="127"/>
    </location>
</feature>
<gene>
    <name evidence="7" type="ORF">SAMN02745150_00348</name>
</gene>
<reference evidence="8" key="1">
    <citation type="submission" date="2016-10" db="EMBL/GenBank/DDBJ databases">
        <authorList>
            <person name="Varghese N."/>
            <person name="Submissions S."/>
        </authorList>
    </citation>
    <scope>NUCLEOTIDE SEQUENCE [LARGE SCALE GENOMIC DNA]</scope>
    <source>
        <strain evidence="8">ATCC 43811</strain>
    </source>
</reference>
<evidence type="ECO:0000313" key="7">
    <source>
        <dbReference type="EMBL" id="SFB70358.1"/>
    </source>
</evidence>
<feature type="transmembrane region" description="Helical" evidence="6">
    <location>
        <begin position="20"/>
        <end position="41"/>
    </location>
</feature>
<dbReference type="GO" id="GO:0022857">
    <property type="term" value="F:transmembrane transporter activity"/>
    <property type="evidence" value="ECO:0007669"/>
    <property type="project" value="InterPro"/>
</dbReference>
<sequence length="331" mass="34729">MPQYLPIKNISQAFQKGGIYFVLIFLVLGTGIIEPSFLSIINLKNVLQISAVRVIIALGVGSILITRGTDLSSGRIVGLTACIAASLMQKPDYAYKMFPDLPILPLIAPIIAVIVVGLFIGTANGLIISTFQIPPFIATLGMMVIVYGLSSLYTNAQPIGGLRQDFTNIATGSTLNIPNLILISGVIIATIWFLLNKTVLGKYIYSIGSNTAAALVSGVNVKSTIIKTYALGGALYGLAGLLLAARTGGATNNYATMYELDAIAACTIGGVSTAGGIGTVSGIVTGVLIFEVLNNGLVILGVSPYWQQIIKGVIIIAAIAFDTRKYINAKR</sequence>
<dbReference type="Pfam" id="PF02653">
    <property type="entry name" value="BPD_transp_2"/>
    <property type="match status" value="1"/>
</dbReference>
<keyword evidence="2" id="KW-1003">Cell membrane</keyword>
<keyword evidence="4 6" id="KW-1133">Transmembrane helix</keyword>
<dbReference type="EMBL" id="FOKY01000001">
    <property type="protein sequence ID" value="SFB70358.1"/>
    <property type="molecule type" value="Genomic_DNA"/>
</dbReference>
<accession>A0A1I1DB94</accession>
<feature type="transmembrane region" description="Helical" evidence="6">
    <location>
        <begin position="175"/>
        <end position="195"/>
    </location>
</feature>
<dbReference type="RefSeq" id="WP_092317764.1">
    <property type="nucleotide sequence ID" value="NZ_FOKY01000001.1"/>
</dbReference>
<dbReference type="STRING" id="34097.SAMN02745150_00348"/>
<dbReference type="InterPro" id="IPR001851">
    <property type="entry name" value="ABC_transp_permease"/>
</dbReference>
<keyword evidence="3 6" id="KW-0812">Transmembrane</keyword>
<proteinExistence type="predicted"/>
<feature type="transmembrane region" description="Helical" evidence="6">
    <location>
        <begin position="260"/>
        <end position="293"/>
    </location>
</feature>
<keyword evidence="5 6" id="KW-0472">Membrane</keyword>
<feature type="transmembrane region" description="Helical" evidence="6">
    <location>
        <begin position="47"/>
        <end position="65"/>
    </location>
</feature>
<feature type="transmembrane region" description="Helical" evidence="6">
    <location>
        <begin position="229"/>
        <end position="248"/>
    </location>
</feature>
<dbReference type="CDD" id="cd06579">
    <property type="entry name" value="TM_PBP1_transp_AraH_like"/>
    <property type="match status" value="1"/>
</dbReference>
<keyword evidence="8" id="KW-1185">Reference proteome</keyword>
<comment type="subcellular location">
    <subcellularLocation>
        <location evidence="1">Cell membrane</location>
        <topology evidence="1">Multi-pass membrane protein</topology>
    </subcellularLocation>
</comment>
<name>A0A1I1DB94_BREAD</name>
<dbReference type="PANTHER" id="PTHR32196">
    <property type="entry name" value="ABC TRANSPORTER PERMEASE PROTEIN YPHD-RELATED-RELATED"/>
    <property type="match status" value="1"/>
</dbReference>
<dbReference type="Proteomes" id="UP000240042">
    <property type="component" value="Unassembled WGS sequence"/>
</dbReference>
<dbReference type="AlphaFoldDB" id="A0A1I1DB94"/>
<dbReference type="NCBIfam" id="NF007014">
    <property type="entry name" value="PRK09478.1"/>
    <property type="match status" value="1"/>
</dbReference>
<evidence type="ECO:0000256" key="5">
    <source>
        <dbReference type="ARBA" id="ARBA00023136"/>
    </source>
</evidence>
<evidence type="ECO:0000256" key="6">
    <source>
        <dbReference type="SAM" id="Phobius"/>
    </source>
</evidence>
<evidence type="ECO:0000256" key="3">
    <source>
        <dbReference type="ARBA" id="ARBA00022692"/>
    </source>
</evidence>
<evidence type="ECO:0000256" key="4">
    <source>
        <dbReference type="ARBA" id="ARBA00022989"/>
    </source>
</evidence>
<evidence type="ECO:0000256" key="1">
    <source>
        <dbReference type="ARBA" id="ARBA00004651"/>
    </source>
</evidence>
<protein>
    <submittedName>
        <fullName evidence="7">Methyl-galactoside transport system permease protein</fullName>
    </submittedName>
</protein>
<feature type="transmembrane region" description="Helical" evidence="6">
    <location>
        <begin position="305"/>
        <end position="321"/>
    </location>
</feature>
<dbReference type="PANTHER" id="PTHR32196:SF18">
    <property type="entry name" value="GALACTOSE_METHYL GALACTOSIDE IMPORT PERMEASE PROTEIN MGLC"/>
    <property type="match status" value="1"/>
</dbReference>